<organism evidence="2 3">
    <name type="scientific">Massarina eburnea CBS 473.64</name>
    <dbReference type="NCBI Taxonomy" id="1395130"/>
    <lineage>
        <taxon>Eukaryota</taxon>
        <taxon>Fungi</taxon>
        <taxon>Dikarya</taxon>
        <taxon>Ascomycota</taxon>
        <taxon>Pezizomycotina</taxon>
        <taxon>Dothideomycetes</taxon>
        <taxon>Pleosporomycetidae</taxon>
        <taxon>Pleosporales</taxon>
        <taxon>Massarineae</taxon>
        <taxon>Massarinaceae</taxon>
        <taxon>Massarina</taxon>
    </lineage>
</organism>
<evidence type="ECO:0000313" key="2">
    <source>
        <dbReference type="EMBL" id="KAF2642597.1"/>
    </source>
</evidence>
<protein>
    <submittedName>
        <fullName evidence="2">Uncharacterized protein</fullName>
    </submittedName>
</protein>
<keyword evidence="1" id="KW-0472">Membrane</keyword>
<name>A0A6A6S5S1_9PLEO</name>
<proteinExistence type="predicted"/>
<evidence type="ECO:0000256" key="1">
    <source>
        <dbReference type="SAM" id="Phobius"/>
    </source>
</evidence>
<keyword evidence="1" id="KW-1133">Transmembrane helix</keyword>
<sequence>MIHPSHNISGAIGTSFIIIHHHYHHQRQGRRIRIRTRIRITAEHLFFLREFQVPVSGCLFILLCCFLSPFPPSPHPLIIFWLSDSVAGILWGEVL</sequence>
<keyword evidence="3" id="KW-1185">Reference proteome</keyword>
<accession>A0A6A6S5S1</accession>
<keyword evidence="1" id="KW-0812">Transmembrane</keyword>
<reference evidence="2" key="1">
    <citation type="journal article" date="2020" name="Stud. Mycol.">
        <title>101 Dothideomycetes genomes: a test case for predicting lifestyles and emergence of pathogens.</title>
        <authorList>
            <person name="Haridas S."/>
            <person name="Albert R."/>
            <person name="Binder M."/>
            <person name="Bloem J."/>
            <person name="Labutti K."/>
            <person name="Salamov A."/>
            <person name="Andreopoulos B."/>
            <person name="Baker S."/>
            <person name="Barry K."/>
            <person name="Bills G."/>
            <person name="Bluhm B."/>
            <person name="Cannon C."/>
            <person name="Castanera R."/>
            <person name="Culley D."/>
            <person name="Daum C."/>
            <person name="Ezra D."/>
            <person name="Gonzalez J."/>
            <person name="Henrissat B."/>
            <person name="Kuo A."/>
            <person name="Liang C."/>
            <person name="Lipzen A."/>
            <person name="Lutzoni F."/>
            <person name="Magnuson J."/>
            <person name="Mondo S."/>
            <person name="Nolan M."/>
            <person name="Ohm R."/>
            <person name="Pangilinan J."/>
            <person name="Park H.-J."/>
            <person name="Ramirez L."/>
            <person name="Alfaro M."/>
            <person name="Sun H."/>
            <person name="Tritt A."/>
            <person name="Yoshinaga Y."/>
            <person name="Zwiers L.-H."/>
            <person name="Turgeon B."/>
            <person name="Goodwin S."/>
            <person name="Spatafora J."/>
            <person name="Crous P."/>
            <person name="Grigoriev I."/>
        </authorList>
    </citation>
    <scope>NUCLEOTIDE SEQUENCE</scope>
    <source>
        <strain evidence="2">CBS 473.64</strain>
    </source>
</reference>
<dbReference type="AlphaFoldDB" id="A0A6A6S5S1"/>
<dbReference type="Proteomes" id="UP000799753">
    <property type="component" value="Unassembled WGS sequence"/>
</dbReference>
<gene>
    <name evidence="2" type="ORF">P280DRAFT_269070</name>
</gene>
<feature type="transmembrane region" description="Helical" evidence="1">
    <location>
        <begin position="6"/>
        <end position="24"/>
    </location>
</feature>
<feature type="transmembrane region" description="Helical" evidence="1">
    <location>
        <begin position="45"/>
        <end position="70"/>
    </location>
</feature>
<dbReference type="EMBL" id="MU006781">
    <property type="protein sequence ID" value="KAF2642597.1"/>
    <property type="molecule type" value="Genomic_DNA"/>
</dbReference>
<feature type="transmembrane region" description="Helical" evidence="1">
    <location>
        <begin position="76"/>
        <end position="94"/>
    </location>
</feature>
<evidence type="ECO:0000313" key="3">
    <source>
        <dbReference type="Proteomes" id="UP000799753"/>
    </source>
</evidence>